<name>A0A6A3RNR0_9STRA</name>
<proteinExistence type="predicted"/>
<protein>
    <submittedName>
        <fullName evidence="2">Uncharacterized protein</fullName>
    </submittedName>
</protein>
<gene>
    <name evidence="3" type="ORF">PF002_g4218</name>
    <name evidence="2" type="ORF">PF006_g22760</name>
</gene>
<dbReference type="EMBL" id="QXGD01000129">
    <property type="protein sequence ID" value="KAE9251590.1"/>
    <property type="molecule type" value="Genomic_DNA"/>
</dbReference>
<evidence type="ECO:0000313" key="2">
    <source>
        <dbReference type="EMBL" id="KAE9101056.1"/>
    </source>
</evidence>
<evidence type="ECO:0000256" key="1">
    <source>
        <dbReference type="SAM" id="MobiDB-lite"/>
    </source>
</evidence>
<evidence type="ECO:0000313" key="3">
    <source>
        <dbReference type="EMBL" id="KAE9251590.1"/>
    </source>
</evidence>
<dbReference type="Proteomes" id="UP000440367">
    <property type="component" value="Unassembled WGS sequence"/>
</dbReference>
<evidence type="ECO:0000313" key="5">
    <source>
        <dbReference type="Proteomes" id="UP000440732"/>
    </source>
</evidence>
<feature type="region of interest" description="Disordered" evidence="1">
    <location>
        <begin position="62"/>
        <end position="128"/>
    </location>
</feature>
<reference evidence="4 5" key="1">
    <citation type="submission" date="2018-08" db="EMBL/GenBank/DDBJ databases">
        <title>Genomic investigation of the strawberry pathogen Phytophthora fragariae indicates pathogenicity is determined by transcriptional variation in three key races.</title>
        <authorList>
            <person name="Adams T.M."/>
            <person name="Armitage A.D."/>
            <person name="Sobczyk M.K."/>
            <person name="Bates H.J."/>
            <person name="Dunwell J.M."/>
            <person name="Nellist C.F."/>
            <person name="Harrison R.J."/>
        </authorList>
    </citation>
    <scope>NUCLEOTIDE SEQUENCE [LARGE SCALE GENOMIC DNA]</scope>
    <source>
        <strain evidence="3 4">BC-1</strain>
        <strain evidence="2 5">NOV-5</strain>
    </source>
</reference>
<comment type="caution">
    <text evidence="2">The sequence shown here is derived from an EMBL/GenBank/DDBJ whole genome shotgun (WGS) entry which is preliminary data.</text>
</comment>
<dbReference type="Proteomes" id="UP000440732">
    <property type="component" value="Unassembled WGS sequence"/>
</dbReference>
<dbReference type="AlphaFoldDB" id="A0A6A3RNR0"/>
<evidence type="ECO:0000313" key="4">
    <source>
        <dbReference type="Proteomes" id="UP000440367"/>
    </source>
</evidence>
<organism evidence="2 5">
    <name type="scientific">Phytophthora fragariae</name>
    <dbReference type="NCBI Taxonomy" id="53985"/>
    <lineage>
        <taxon>Eukaryota</taxon>
        <taxon>Sar</taxon>
        <taxon>Stramenopiles</taxon>
        <taxon>Oomycota</taxon>
        <taxon>Peronosporomycetes</taxon>
        <taxon>Peronosporales</taxon>
        <taxon>Peronosporaceae</taxon>
        <taxon>Phytophthora</taxon>
    </lineage>
</organism>
<accession>A0A6A3RNR0</accession>
<sequence>MQKEVNVGFFLRSSGKANIEFHPDAVYKFRQVDGVGYYADIAKGSVQYDNTDKVVELEPPLKKRKLQMTPKTSKGKSHALEPTEDSDDTLAFAMDVEPTESVSKEGEGRAVTTRSKRGDQLHPCAKLA</sequence>
<dbReference type="EMBL" id="QXGA01002256">
    <property type="protein sequence ID" value="KAE9101056.1"/>
    <property type="molecule type" value="Genomic_DNA"/>
</dbReference>